<evidence type="ECO:0000256" key="5">
    <source>
        <dbReference type="ARBA" id="ARBA00023136"/>
    </source>
</evidence>
<feature type="transmembrane region" description="Helical" evidence="6">
    <location>
        <begin position="179"/>
        <end position="199"/>
    </location>
</feature>
<gene>
    <name evidence="7" type="ORF">FCL54_18285</name>
</gene>
<feature type="transmembrane region" description="Helical" evidence="6">
    <location>
        <begin position="432"/>
        <end position="452"/>
    </location>
</feature>
<feature type="transmembrane region" description="Helical" evidence="6">
    <location>
        <begin position="122"/>
        <end position="140"/>
    </location>
</feature>
<evidence type="ECO:0000256" key="1">
    <source>
        <dbReference type="ARBA" id="ARBA00004651"/>
    </source>
</evidence>
<evidence type="ECO:0000256" key="6">
    <source>
        <dbReference type="SAM" id="Phobius"/>
    </source>
</evidence>
<comment type="subcellular location">
    <subcellularLocation>
        <location evidence="1">Cell membrane</location>
        <topology evidence="1">Multi-pass membrane protein</topology>
    </subcellularLocation>
</comment>
<dbReference type="GO" id="GO:0005886">
    <property type="term" value="C:plasma membrane"/>
    <property type="evidence" value="ECO:0007669"/>
    <property type="project" value="UniProtKB-SubCell"/>
</dbReference>
<dbReference type="InterPro" id="IPR002797">
    <property type="entry name" value="Polysacc_synth"/>
</dbReference>
<accession>A0A5R9F7M9</accession>
<feature type="transmembrane region" description="Helical" evidence="6">
    <location>
        <begin position="400"/>
        <end position="420"/>
    </location>
</feature>
<feature type="transmembrane region" description="Helical" evidence="6">
    <location>
        <begin position="152"/>
        <end position="173"/>
    </location>
</feature>
<evidence type="ECO:0000256" key="2">
    <source>
        <dbReference type="ARBA" id="ARBA00022475"/>
    </source>
</evidence>
<organism evidence="7 8">
    <name type="scientific">Exobacillus caeni</name>
    <dbReference type="NCBI Taxonomy" id="2574798"/>
    <lineage>
        <taxon>Bacteria</taxon>
        <taxon>Bacillati</taxon>
        <taxon>Bacillota</taxon>
        <taxon>Bacilli</taxon>
        <taxon>Bacillales</taxon>
        <taxon>Guptibacillaceae</taxon>
        <taxon>Exobacillus</taxon>
    </lineage>
</organism>
<dbReference type="AlphaFoldDB" id="A0A5R9F7M9"/>
<dbReference type="Pfam" id="PF01943">
    <property type="entry name" value="Polysacc_synt"/>
    <property type="match status" value="1"/>
</dbReference>
<proteinExistence type="predicted"/>
<reference evidence="7 8" key="1">
    <citation type="submission" date="2019-04" db="EMBL/GenBank/DDBJ databases">
        <title>Bacillus caeni sp. nov., a bacterium isolated from mangrove sediment.</title>
        <authorList>
            <person name="Huang H."/>
            <person name="Mo K."/>
            <person name="Hu Y."/>
        </authorList>
    </citation>
    <scope>NUCLEOTIDE SEQUENCE [LARGE SCALE GENOMIC DNA]</scope>
    <source>
        <strain evidence="7 8">HB172195</strain>
    </source>
</reference>
<keyword evidence="5 6" id="KW-0472">Membrane</keyword>
<feature type="transmembrane region" description="Helical" evidence="6">
    <location>
        <begin position="373"/>
        <end position="394"/>
    </location>
</feature>
<feature type="transmembrane region" description="Helical" evidence="6">
    <location>
        <begin position="304"/>
        <end position="324"/>
    </location>
</feature>
<dbReference type="PANTHER" id="PTHR30250">
    <property type="entry name" value="PST FAMILY PREDICTED COLANIC ACID TRANSPORTER"/>
    <property type="match status" value="1"/>
</dbReference>
<keyword evidence="2" id="KW-1003">Cell membrane</keyword>
<dbReference type="EMBL" id="SWLG01000016">
    <property type="protein sequence ID" value="TLS35765.1"/>
    <property type="molecule type" value="Genomic_DNA"/>
</dbReference>
<feature type="transmembrane region" description="Helical" evidence="6">
    <location>
        <begin position="12"/>
        <end position="37"/>
    </location>
</feature>
<keyword evidence="8" id="KW-1185">Reference proteome</keyword>
<feature type="transmembrane region" description="Helical" evidence="6">
    <location>
        <begin position="90"/>
        <end position="110"/>
    </location>
</feature>
<comment type="caution">
    <text evidence="7">The sequence shown here is derived from an EMBL/GenBank/DDBJ whole genome shotgun (WGS) entry which is preliminary data.</text>
</comment>
<evidence type="ECO:0000256" key="3">
    <source>
        <dbReference type="ARBA" id="ARBA00022692"/>
    </source>
</evidence>
<dbReference type="PANTHER" id="PTHR30250:SF26">
    <property type="entry name" value="PSMA PROTEIN"/>
    <property type="match status" value="1"/>
</dbReference>
<sequence length="515" mass="58296">MRIKHSLINISAGLGNQLIITALSFISRTVFITYLGIEYLGINGLFANILGMLALAEAGIGSSIMYSLYKPVAENDKDKIKALMKLYKNAYLIIAGVVLLLGLIVVPFLGFIVNDTKVENVLLIYLIFLINTIAPYFFIYKHSFLNVCQRNYIVTIVFSVSSIILTGIRIAILVYTQNYFIYLVIESIITILTSLILSIKVDRMYPFLKEKVTTQLDNETKGSIIKNVKAIILQNIGSYLIFGTDSIIISSFVSVAAVGLYSNYKMLIEICRTFANQIFSNLYHSVGNLVAKESIEKIYSVYKAMWLLNFWLYSFFSISLLIILDPFITLWIGSEFLLDKNVLFILMFLFLERGMRNSITTMKTTSGIFHQDRWAPLLQAAINLVFSIILVQYIGIAGVFLGTLVSTLLVPFWLTPVLVYRKVFKTSVAHYFTRYFLYLVVAVGAYYCTNFLCSFVPEAGLGSIALKVVICILIPNIIYLTVFYKSSEFIYLFGVLKGLLGRFNSRILVNRKVNY</sequence>
<protein>
    <recommendedName>
        <fullName evidence="9">Flippase</fullName>
    </recommendedName>
</protein>
<feature type="transmembrane region" description="Helical" evidence="6">
    <location>
        <begin position="49"/>
        <end position="69"/>
    </location>
</feature>
<evidence type="ECO:0008006" key="9">
    <source>
        <dbReference type="Google" id="ProtNLM"/>
    </source>
</evidence>
<dbReference type="RefSeq" id="WP_138128385.1">
    <property type="nucleotide sequence ID" value="NZ_SWLG01000016.1"/>
</dbReference>
<keyword evidence="4 6" id="KW-1133">Transmembrane helix</keyword>
<keyword evidence="3 6" id="KW-0812">Transmembrane</keyword>
<evidence type="ECO:0000313" key="8">
    <source>
        <dbReference type="Proteomes" id="UP000308230"/>
    </source>
</evidence>
<name>A0A5R9F7M9_9BACL</name>
<dbReference type="Proteomes" id="UP000308230">
    <property type="component" value="Unassembled WGS sequence"/>
</dbReference>
<evidence type="ECO:0000256" key="4">
    <source>
        <dbReference type="ARBA" id="ARBA00022989"/>
    </source>
</evidence>
<feature type="transmembrane region" description="Helical" evidence="6">
    <location>
        <begin position="464"/>
        <end position="484"/>
    </location>
</feature>
<dbReference type="OrthoDB" id="8609648at2"/>
<evidence type="ECO:0000313" key="7">
    <source>
        <dbReference type="EMBL" id="TLS35765.1"/>
    </source>
</evidence>
<dbReference type="InterPro" id="IPR050833">
    <property type="entry name" value="Poly_Biosynth_Transport"/>
</dbReference>